<organism evidence="2 3">
    <name type="scientific">Punica granatum</name>
    <name type="common">Pomegranate</name>
    <dbReference type="NCBI Taxonomy" id="22663"/>
    <lineage>
        <taxon>Eukaryota</taxon>
        <taxon>Viridiplantae</taxon>
        <taxon>Streptophyta</taxon>
        <taxon>Embryophyta</taxon>
        <taxon>Tracheophyta</taxon>
        <taxon>Spermatophyta</taxon>
        <taxon>Magnoliopsida</taxon>
        <taxon>eudicotyledons</taxon>
        <taxon>Gunneridae</taxon>
        <taxon>Pentapetalae</taxon>
        <taxon>rosids</taxon>
        <taxon>malvids</taxon>
        <taxon>Myrtales</taxon>
        <taxon>Lythraceae</taxon>
        <taxon>Punica</taxon>
    </lineage>
</organism>
<reference evidence="2 3" key="1">
    <citation type="submission" date="2017-11" db="EMBL/GenBank/DDBJ databases">
        <title>De-novo sequencing of pomegranate (Punica granatum L.) genome.</title>
        <authorList>
            <person name="Akparov Z."/>
            <person name="Amiraslanov A."/>
            <person name="Hajiyeva S."/>
            <person name="Abbasov M."/>
            <person name="Kaur K."/>
            <person name="Hamwieh A."/>
            <person name="Solovyev V."/>
            <person name="Salamov A."/>
            <person name="Braich B."/>
            <person name="Kosarev P."/>
            <person name="Mahmoud A."/>
            <person name="Hajiyev E."/>
            <person name="Babayeva S."/>
            <person name="Izzatullayeva V."/>
            <person name="Mammadov A."/>
            <person name="Mammadov A."/>
            <person name="Sharifova S."/>
            <person name="Ojaghi J."/>
            <person name="Eynullazada K."/>
            <person name="Bayramov B."/>
            <person name="Abdulazimova A."/>
            <person name="Shahmuradov I."/>
        </authorList>
    </citation>
    <scope>NUCLEOTIDE SEQUENCE [LARGE SCALE GENOMIC DNA]</scope>
    <source>
        <strain evidence="3">cv. AG2017</strain>
        <tissue evidence="2">Leaf</tissue>
    </source>
</reference>
<feature type="compositionally biased region" description="Basic and acidic residues" evidence="1">
    <location>
        <begin position="35"/>
        <end position="47"/>
    </location>
</feature>
<name>A0A2I0JSF0_PUNGR</name>
<feature type="region of interest" description="Disordered" evidence="1">
    <location>
        <begin position="34"/>
        <end position="54"/>
    </location>
</feature>
<feature type="region of interest" description="Disordered" evidence="1">
    <location>
        <begin position="1"/>
        <end position="22"/>
    </location>
</feature>
<evidence type="ECO:0000313" key="3">
    <source>
        <dbReference type="Proteomes" id="UP000233551"/>
    </source>
</evidence>
<dbReference type="AlphaFoldDB" id="A0A2I0JSF0"/>
<comment type="caution">
    <text evidence="2">The sequence shown here is derived from an EMBL/GenBank/DDBJ whole genome shotgun (WGS) entry which is preliminary data.</text>
</comment>
<proteinExistence type="predicted"/>
<dbReference type="Proteomes" id="UP000233551">
    <property type="component" value="Unassembled WGS sequence"/>
</dbReference>
<dbReference type="EMBL" id="PGOL01001313">
    <property type="protein sequence ID" value="PKI59224.1"/>
    <property type="molecule type" value="Genomic_DNA"/>
</dbReference>
<evidence type="ECO:0000313" key="2">
    <source>
        <dbReference type="EMBL" id="PKI59224.1"/>
    </source>
</evidence>
<gene>
    <name evidence="2" type="ORF">CRG98_020387</name>
</gene>
<protein>
    <submittedName>
        <fullName evidence="2">Uncharacterized protein</fullName>
    </submittedName>
</protein>
<sequence length="223" mass="25479">MSTMSEAAEAGPSLPPAKRLHLMGEEECAEVGDTLLEKSPTEEKEDQHMEDEEDEVQHMDEEEIDPVDSDNTHLELHDIERVNMQALNVARAFVTCKVRDMGDSGSIKTFQCRVHFRVHGLAVEQARLKTVAGGEIVNDSIEEDEKPKMATPFDVDKMEDHNKYIQLVKESAGYHCGLSKYHEDNQMSERERIKFDIFVWEPLKGYKDKQGYDCRPFKGSFLS</sequence>
<accession>A0A2I0JSF0</accession>
<keyword evidence="3" id="KW-1185">Reference proteome</keyword>
<evidence type="ECO:0000256" key="1">
    <source>
        <dbReference type="SAM" id="MobiDB-lite"/>
    </source>
</evidence>